<dbReference type="GO" id="GO:0016020">
    <property type="term" value="C:membrane"/>
    <property type="evidence" value="ECO:0007669"/>
    <property type="project" value="InterPro"/>
</dbReference>
<evidence type="ECO:0000256" key="5">
    <source>
        <dbReference type="ARBA" id="ARBA00022801"/>
    </source>
</evidence>
<feature type="transmembrane region" description="Helical" evidence="8">
    <location>
        <begin position="107"/>
        <end position="123"/>
    </location>
</feature>
<evidence type="ECO:0000256" key="4">
    <source>
        <dbReference type="ARBA" id="ARBA00022692"/>
    </source>
</evidence>
<sequence>MKLIDNIADRSSFYLKNKYPDELPSEQIIRYALKLIILNVIPVLIVVMLAAYLNIVHQSITALISFSLLRMFSGGFHFKSAEYCIVFSSLMIIVISKFGFLLSDCSFIMYCVCIVLVMIYAPSKIKEQTRVKEEYFHWFKIISLVIVSLFYIWDNPVSNLAILVQSLLLIYRKGGEK</sequence>
<evidence type="ECO:0000256" key="3">
    <source>
        <dbReference type="ARBA" id="ARBA00022670"/>
    </source>
</evidence>
<accession>A0A7H0Y306</accession>
<feature type="transmembrane region" description="Helical" evidence="8">
    <location>
        <begin position="135"/>
        <end position="153"/>
    </location>
</feature>
<keyword evidence="1" id="KW-1003">Cell membrane</keyword>
<evidence type="ECO:0000256" key="7">
    <source>
        <dbReference type="ARBA" id="ARBA00023136"/>
    </source>
</evidence>
<keyword evidence="7 8" id="KW-0472">Membrane</keyword>
<evidence type="ECO:0000313" key="9">
    <source>
        <dbReference type="EMBL" id="QNR65464.1"/>
    </source>
</evidence>
<evidence type="ECO:0000256" key="6">
    <source>
        <dbReference type="ARBA" id="ARBA00022989"/>
    </source>
</evidence>
<protein>
    <submittedName>
        <fullName evidence="9">Accessory gene regulator B family protein</fullName>
    </submittedName>
</protein>
<dbReference type="AlphaFoldDB" id="A0A7H0Y306"/>
<dbReference type="GO" id="GO:0006508">
    <property type="term" value="P:proteolysis"/>
    <property type="evidence" value="ECO:0007669"/>
    <property type="project" value="UniProtKB-KW"/>
</dbReference>
<keyword evidence="5" id="KW-0378">Hydrolase</keyword>
<dbReference type="GO" id="GO:0009372">
    <property type="term" value="P:quorum sensing"/>
    <property type="evidence" value="ECO:0007669"/>
    <property type="project" value="UniProtKB-KW"/>
</dbReference>
<evidence type="ECO:0000256" key="8">
    <source>
        <dbReference type="SAM" id="Phobius"/>
    </source>
</evidence>
<proteinExistence type="predicted"/>
<gene>
    <name evidence="9" type="ORF">IAQ67_16370</name>
</gene>
<evidence type="ECO:0000256" key="1">
    <source>
        <dbReference type="ARBA" id="ARBA00022475"/>
    </source>
</evidence>
<keyword evidence="2" id="KW-0673">Quorum sensing</keyword>
<evidence type="ECO:0000313" key="10">
    <source>
        <dbReference type="Proteomes" id="UP000516384"/>
    </source>
</evidence>
<feature type="transmembrane region" description="Helical" evidence="8">
    <location>
        <begin position="83"/>
        <end position="101"/>
    </location>
</feature>
<dbReference type="RefSeq" id="WP_190297363.1">
    <property type="nucleotide sequence ID" value="NZ_CP061172.1"/>
</dbReference>
<dbReference type="GO" id="GO:0008233">
    <property type="term" value="F:peptidase activity"/>
    <property type="evidence" value="ECO:0007669"/>
    <property type="project" value="UniProtKB-KW"/>
</dbReference>
<evidence type="ECO:0000256" key="2">
    <source>
        <dbReference type="ARBA" id="ARBA00022654"/>
    </source>
</evidence>
<keyword evidence="6 8" id="KW-1133">Transmembrane helix</keyword>
<organism evidence="9 10">
    <name type="scientific">Paenibacillus peoriae</name>
    <dbReference type="NCBI Taxonomy" id="59893"/>
    <lineage>
        <taxon>Bacteria</taxon>
        <taxon>Bacillati</taxon>
        <taxon>Bacillota</taxon>
        <taxon>Bacilli</taxon>
        <taxon>Bacillales</taxon>
        <taxon>Paenibacillaceae</taxon>
        <taxon>Paenibacillus</taxon>
    </lineage>
</organism>
<dbReference type="Pfam" id="PF04647">
    <property type="entry name" value="AgrB"/>
    <property type="match status" value="1"/>
</dbReference>
<dbReference type="Proteomes" id="UP000516384">
    <property type="component" value="Chromosome"/>
</dbReference>
<dbReference type="EMBL" id="CP061172">
    <property type="protein sequence ID" value="QNR65464.1"/>
    <property type="molecule type" value="Genomic_DNA"/>
</dbReference>
<dbReference type="SMART" id="SM00793">
    <property type="entry name" value="AgrB"/>
    <property type="match status" value="1"/>
</dbReference>
<feature type="transmembrane region" description="Helical" evidence="8">
    <location>
        <begin position="31"/>
        <end position="53"/>
    </location>
</feature>
<name>A0A7H0Y306_9BACL</name>
<dbReference type="InterPro" id="IPR006741">
    <property type="entry name" value="AgrB"/>
</dbReference>
<reference evidence="9 10" key="1">
    <citation type="submission" date="2020-09" db="EMBL/GenBank/DDBJ databases">
        <title>Characterization of Paenibacillus peoriae strain ZF390 with broad-spectrum antimicrobial activity as a potential biocontrol agent.</title>
        <authorList>
            <person name="Li L."/>
            <person name="Zhao Y."/>
            <person name="Li B."/>
            <person name="Xie X."/>
        </authorList>
    </citation>
    <scope>NUCLEOTIDE SEQUENCE [LARGE SCALE GENOMIC DNA]</scope>
    <source>
        <strain evidence="9 10">ZF390</strain>
    </source>
</reference>
<keyword evidence="3" id="KW-0645">Protease</keyword>
<keyword evidence="4 8" id="KW-0812">Transmembrane</keyword>